<reference evidence="11" key="2">
    <citation type="submission" date="2025-09" db="UniProtKB">
        <authorList>
            <consortium name="Ensembl"/>
        </authorList>
    </citation>
    <scope>IDENTIFICATION</scope>
</reference>
<dbReference type="Proteomes" id="UP000472270">
    <property type="component" value="Unassembled WGS sequence"/>
</dbReference>
<feature type="region of interest" description="Disordered" evidence="7">
    <location>
        <begin position="1164"/>
        <end position="1493"/>
    </location>
</feature>
<feature type="compositionally biased region" description="Basic and acidic residues" evidence="7">
    <location>
        <begin position="1465"/>
        <end position="1493"/>
    </location>
</feature>
<dbReference type="Pfam" id="PF11732">
    <property type="entry name" value="Thoc2"/>
    <property type="match status" value="1"/>
</dbReference>
<evidence type="ECO:0000256" key="1">
    <source>
        <dbReference type="ARBA" id="ARBA00004123"/>
    </source>
</evidence>
<dbReference type="InterPro" id="IPR032302">
    <property type="entry name" value="THOC2_N"/>
</dbReference>
<comment type="subcellular location">
    <subcellularLocation>
        <location evidence="1">Nucleus</location>
    </subcellularLocation>
</comment>
<comment type="subunit">
    <text evidence="5">Component of the THO subcomplex, which is composed of THOC1, THOC2, THOC3, THOC5, THOC6 and THOC7. The THO subcomplex interacts with DDX39B to form the THO-DDX39B complex which multimerizes into a 28-subunit tetrameric assembly. Component of the transcription/export (TREX) complex at least composed of ALYREF/THOC4, DDX39B, SARNP/CIP29, CHTOP and the THO subcomplex; in the complex interacts with THOC1, THOC3, THOC5, THOC7 and DDX39B. TREX seems to have a dynamic structure involving ATP-dependent remodeling. Interacts with POLDIP3 and ZC3H11A.</text>
</comment>
<evidence type="ECO:0000256" key="7">
    <source>
        <dbReference type="SAM" id="MobiDB-lite"/>
    </source>
</evidence>
<evidence type="ECO:0000259" key="8">
    <source>
        <dbReference type="Pfam" id="PF11262"/>
    </source>
</evidence>
<keyword evidence="12" id="KW-1185">Reference proteome</keyword>
<dbReference type="GO" id="GO:0000445">
    <property type="term" value="C:THO complex part of transcription export complex"/>
    <property type="evidence" value="ECO:0007669"/>
    <property type="project" value="TreeGrafter"/>
</dbReference>
<evidence type="ECO:0000256" key="2">
    <source>
        <dbReference type="ARBA" id="ARBA00007857"/>
    </source>
</evidence>
<feature type="compositionally biased region" description="Basic and acidic residues" evidence="7">
    <location>
        <begin position="1273"/>
        <end position="1339"/>
    </location>
</feature>
<feature type="domain" description="THO complex subunit 2 N-terminal" evidence="10">
    <location>
        <begin position="404"/>
        <end position="543"/>
    </location>
</feature>
<evidence type="ECO:0000256" key="5">
    <source>
        <dbReference type="ARBA" id="ARBA00047033"/>
    </source>
</evidence>
<evidence type="ECO:0000256" key="6">
    <source>
        <dbReference type="SAM" id="Coils"/>
    </source>
</evidence>
<feature type="domain" description="THO complex subunitTHOC2 N-terminal" evidence="9">
    <location>
        <begin position="545"/>
        <end position="620"/>
    </location>
</feature>
<evidence type="ECO:0000259" key="9">
    <source>
        <dbReference type="Pfam" id="PF11732"/>
    </source>
</evidence>
<evidence type="ECO:0000313" key="11">
    <source>
        <dbReference type="Ensembl" id="ENSSRHP00000104555.1"/>
    </source>
</evidence>
<feature type="compositionally biased region" description="Basic and acidic residues" evidence="7">
    <location>
        <begin position="1243"/>
        <end position="1264"/>
    </location>
</feature>
<feature type="compositionally biased region" description="Basic and acidic residues" evidence="7">
    <location>
        <begin position="1196"/>
        <end position="1212"/>
    </location>
</feature>
<feature type="domain" description="THO complex subunitTHOC2 C-terminal" evidence="8">
    <location>
        <begin position="850"/>
        <end position="1150"/>
    </location>
</feature>
<dbReference type="GO" id="GO:0003729">
    <property type="term" value="F:mRNA binding"/>
    <property type="evidence" value="ECO:0007669"/>
    <property type="project" value="TreeGrafter"/>
</dbReference>
<dbReference type="GO" id="GO:0006406">
    <property type="term" value="P:mRNA export from nucleus"/>
    <property type="evidence" value="ECO:0007669"/>
    <property type="project" value="InterPro"/>
</dbReference>
<sequence>MAALILPSDWIKNWDKSGKNEFLQFFQDLARKPSSREFVKDLQTALYELCWHVIQGNLKVDVAASLLADVMELRDDMPSILADVFCILDIETGCLEEKHKRDLFTQLVGACLICVPDGMLKERLDPETLESLGLIKQAQQFNQKIVKIKTKLFYKQQKFNLLREENEGYAKLITELGQDLSGNLTSHIVLENIKSLIGCFNLDPNRVLDIILEVYECRSEQDEFFIPLIKSYMCEHQTLCHMLGFKFKFHQEPNGETPSSLYHIAAALLQHNLIALEDLYVHLLPLDSSIVEEHKRAILEAKQIARKLTMVLVPSEKTEDKEKEKEKEEEKNEKPPDNQKLGLLEALLRIGDWQHAQSIMDQMPAFYATSHKAIAIALCQLLHLIVEPLYRRYGAKGGLTMPLWNKQAPRPAESFDDLSRDVFTMLCYLGPHLSHDPILFAKIVRLGKSFMKEDSLLSCFLSIADQVLLPSLSLMECNACMSEELWGFFKLFPYQYRYRLYGQWKNETYGNHPLLVKIKAQTVDRAKYIMKRLTKENVKPSGRQIGKLSHSNPTILFDYILSQIQWYDNLITPVVDSLKYLTSLNYDVLAYCIIEALANPEKEKMKHDDTTISSWLQSLASLCGAVFRKYPIELAGLLQYVTNQLKAGKSFDLLILKEVVQKMAGIEITDEMTVEQLEAMTGGEQLKAEGGYFGQIRNTKKSSQRLKDVLLDHELALPLCLLMAQQRNGVVFSEGGEKHLKLVGKLYDQCHDTLVQFGGFLASNLSTEDYIKRVPSVDVLCNQFHTPHDAAFFLSRPMYAHQILSKYDELKKAEKGNRQQQKVHKYIAACEQIMAPVHEAVVSLHLPRVWDDLRPQFYATFWSLTMYDLAVPHNAYDREVNKLKMQIKAIDENTEMPLNKKKKEKERCTALQDKLQEEEKKQLEHVQRVLHRLKLEKDNWLLAKSTKNETITKFLQLCIFPRCVFSAIDAVYCARFVELVHQQKTPNFCTLLCYDRVFSDIIYTVASCTENESRRYGRFLCCMLETVTRWHSDRAIYEKECGNYPGFLTIFRASGFDGGNKADQLDYENFRHVVHKWHYKLTKASVHCLETGEYTHIRNILIVLTKILPWYPKVLNLGQALECRVHKICQEEKEKRPDLYALAMGYSGQLKGRKVHMVPENEFHQKEQPVRSATPGTLQNGPGNTGKPAAAASAGKAEEGAVEDSDKSKDKSQAAQKTASKNSTAANKVSSSNGSSTPNSTKGSKEKEDKEKTTKEKKEKKEKNPGSTPEAKAGGKDKQKEEKPTDSKEKTPKADKDKRKDDKKEEKSKIDGKSAEKEWSKERDVSNDSKTKEGSKVEKNAGAGSMKSLVPRSEGVESEREQKRRKLDTHSSPSHSSAVKHHPNHSTVLPKSKEKDDEKKESDKSRDRSKEREKKEDRKDRKRDFSNSDREMSQEAKRRKDENGMTRAPAPPNRPTPTTRTTANESRHDKEKSEKKRDSTGAKEEKKQYPLMP</sequence>
<keyword evidence="6" id="KW-0175">Coiled coil</keyword>
<feature type="region of interest" description="Disordered" evidence="7">
    <location>
        <begin position="315"/>
        <end position="338"/>
    </location>
</feature>
<dbReference type="PANTHER" id="PTHR21597">
    <property type="entry name" value="THO2 PROTEIN"/>
    <property type="match status" value="1"/>
</dbReference>
<feature type="compositionally biased region" description="Basic and acidic residues" evidence="7">
    <location>
        <begin position="316"/>
        <end position="337"/>
    </location>
</feature>
<organism evidence="11 12">
    <name type="scientific">Sinocyclocheilus rhinocerous</name>
    <dbReference type="NCBI Taxonomy" id="307959"/>
    <lineage>
        <taxon>Eukaryota</taxon>
        <taxon>Metazoa</taxon>
        <taxon>Chordata</taxon>
        <taxon>Craniata</taxon>
        <taxon>Vertebrata</taxon>
        <taxon>Euteleostomi</taxon>
        <taxon>Actinopterygii</taxon>
        <taxon>Neopterygii</taxon>
        <taxon>Teleostei</taxon>
        <taxon>Ostariophysi</taxon>
        <taxon>Cypriniformes</taxon>
        <taxon>Cyprinidae</taxon>
        <taxon>Cyprininae</taxon>
        <taxon>Sinocyclocheilus</taxon>
    </lineage>
</organism>
<dbReference type="InterPro" id="IPR040007">
    <property type="entry name" value="Tho2"/>
</dbReference>
<proteinExistence type="inferred from homology"/>
<dbReference type="Ensembl" id="ENSSRHT00000107369.1">
    <property type="protein sequence ID" value="ENSSRHP00000104555.1"/>
    <property type="gene ID" value="ENSSRHG00000051113.1"/>
</dbReference>
<dbReference type="Pfam" id="PF11262">
    <property type="entry name" value="Tho2"/>
    <property type="match status" value="1"/>
</dbReference>
<feature type="domain" description="THO complex subunit 2 N-terminal" evidence="10">
    <location>
        <begin position="9"/>
        <end position="392"/>
    </location>
</feature>
<reference evidence="11" key="1">
    <citation type="submission" date="2025-08" db="UniProtKB">
        <authorList>
            <consortium name="Ensembl"/>
        </authorList>
    </citation>
    <scope>IDENTIFICATION</scope>
</reference>
<evidence type="ECO:0000256" key="3">
    <source>
        <dbReference type="ARBA" id="ARBA00019596"/>
    </source>
</evidence>
<dbReference type="InterPro" id="IPR021726">
    <property type="entry name" value="THO_THOC2_N"/>
</dbReference>
<feature type="compositionally biased region" description="Low complexity" evidence="7">
    <location>
        <begin position="1230"/>
        <end position="1242"/>
    </location>
</feature>
<comment type="similarity">
    <text evidence="2">Belongs to the THOC2 family.</text>
</comment>
<feature type="coiled-coil region" evidence="6">
    <location>
        <begin position="873"/>
        <end position="936"/>
    </location>
</feature>
<name>A0A673NL13_9TELE</name>
<keyword evidence="4" id="KW-0539">Nucleus</keyword>
<feature type="compositionally biased region" description="Polar residues" evidence="7">
    <location>
        <begin position="1213"/>
        <end position="1229"/>
    </location>
</feature>
<protein>
    <recommendedName>
        <fullName evidence="3">THO complex subunit 2</fullName>
    </recommendedName>
</protein>
<feature type="compositionally biased region" description="Basic and acidic residues" evidence="7">
    <location>
        <begin position="1391"/>
        <end position="1444"/>
    </location>
</feature>
<gene>
    <name evidence="11" type="primary">thoc2</name>
</gene>
<dbReference type="PANTHER" id="PTHR21597:SF0">
    <property type="entry name" value="THO COMPLEX SUBUNIT 2"/>
    <property type="match status" value="1"/>
</dbReference>
<evidence type="ECO:0000313" key="12">
    <source>
        <dbReference type="Proteomes" id="UP000472270"/>
    </source>
</evidence>
<dbReference type="GO" id="GO:0006397">
    <property type="term" value="P:mRNA processing"/>
    <property type="evidence" value="ECO:0007669"/>
    <property type="project" value="InterPro"/>
</dbReference>
<evidence type="ECO:0000256" key="4">
    <source>
        <dbReference type="ARBA" id="ARBA00023242"/>
    </source>
</evidence>
<dbReference type="Pfam" id="PF16134">
    <property type="entry name" value="THOC2_N"/>
    <property type="match status" value="2"/>
</dbReference>
<accession>A0A673NL13</accession>
<evidence type="ECO:0000259" key="10">
    <source>
        <dbReference type="Pfam" id="PF16134"/>
    </source>
</evidence>
<dbReference type="InterPro" id="IPR021418">
    <property type="entry name" value="THO_THOC2_C"/>
</dbReference>